<dbReference type="PANTHER" id="PTHR37816">
    <property type="entry name" value="YALI0E33011P"/>
    <property type="match status" value="1"/>
</dbReference>
<accession>A0A917UL19</accession>
<sequence>MPHADPSTPPTASELPRRIVVTGTTGSGKTTLARAAAARLGVPHAEQDAWNHLPDWREAPLAEFRAQVDRFTSAPAWVMDGNYSKAQDLGWGRADTLVWLDYPAPLVFWRLLRRTVRRGVTREELWNGNRERLGVNLVSRDGILAWFFRTFWKRRRETPAKLAAFPHLHVLRFRNPRDARRWLASLPVRPE</sequence>
<dbReference type="AlphaFoldDB" id="A0A917UL19"/>
<dbReference type="Gene3D" id="3.40.50.300">
    <property type="entry name" value="P-loop containing nucleotide triphosphate hydrolases"/>
    <property type="match status" value="1"/>
</dbReference>
<gene>
    <name evidence="1" type="ORF">GCM10008939_05990</name>
</gene>
<dbReference type="EMBL" id="BMOE01000001">
    <property type="protein sequence ID" value="GGJ64911.1"/>
    <property type="molecule type" value="Genomic_DNA"/>
</dbReference>
<comment type="caution">
    <text evidence="1">The sequence shown here is derived from an EMBL/GenBank/DDBJ whole genome shotgun (WGS) entry which is preliminary data.</text>
</comment>
<evidence type="ECO:0008006" key="3">
    <source>
        <dbReference type="Google" id="ProtNLM"/>
    </source>
</evidence>
<dbReference type="SUPFAM" id="SSF52540">
    <property type="entry name" value="P-loop containing nucleoside triphosphate hydrolases"/>
    <property type="match status" value="1"/>
</dbReference>
<evidence type="ECO:0000313" key="1">
    <source>
        <dbReference type="EMBL" id="GGJ64911.1"/>
    </source>
</evidence>
<reference evidence="1" key="2">
    <citation type="submission" date="2020-09" db="EMBL/GenBank/DDBJ databases">
        <authorList>
            <person name="Sun Q."/>
            <person name="Ohkuma M."/>
        </authorList>
    </citation>
    <scope>NUCLEOTIDE SEQUENCE</scope>
    <source>
        <strain evidence="1">JCM 14371</strain>
    </source>
</reference>
<dbReference type="InterPro" id="IPR027417">
    <property type="entry name" value="P-loop_NTPase"/>
</dbReference>
<proteinExistence type="predicted"/>
<protein>
    <recommendedName>
        <fullName evidence="3">Adenylate kinase</fullName>
    </recommendedName>
</protein>
<reference evidence="1" key="1">
    <citation type="journal article" date="2014" name="Int. J. Syst. Evol. Microbiol.">
        <title>Complete genome sequence of Corynebacterium casei LMG S-19264T (=DSM 44701T), isolated from a smear-ripened cheese.</title>
        <authorList>
            <consortium name="US DOE Joint Genome Institute (JGI-PGF)"/>
            <person name="Walter F."/>
            <person name="Albersmeier A."/>
            <person name="Kalinowski J."/>
            <person name="Ruckert C."/>
        </authorList>
    </citation>
    <scope>NUCLEOTIDE SEQUENCE</scope>
    <source>
        <strain evidence="1">JCM 14371</strain>
    </source>
</reference>
<dbReference type="PANTHER" id="PTHR37816:SF1">
    <property type="entry name" value="TOXIN"/>
    <property type="match status" value="1"/>
</dbReference>
<name>A0A917UL19_9DEIO</name>
<keyword evidence="2" id="KW-1185">Reference proteome</keyword>
<evidence type="ECO:0000313" key="2">
    <source>
        <dbReference type="Proteomes" id="UP000635726"/>
    </source>
</evidence>
<dbReference type="Proteomes" id="UP000635726">
    <property type="component" value="Unassembled WGS sequence"/>
</dbReference>
<dbReference type="InterPro" id="IPR052922">
    <property type="entry name" value="Cytidylate_Kinase-2"/>
</dbReference>
<organism evidence="1 2">
    <name type="scientific">Deinococcus aquiradiocola</name>
    <dbReference type="NCBI Taxonomy" id="393059"/>
    <lineage>
        <taxon>Bacteria</taxon>
        <taxon>Thermotogati</taxon>
        <taxon>Deinococcota</taxon>
        <taxon>Deinococci</taxon>
        <taxon>Deinococcales</taxon>
        <taxon>Deinococcaceae</taxon>
        <taxon>Deinococcus</taxon>
    </lineage>
</organism>
<dbReference type="RefSeq" id="WP_188960703.1">
    <property type="nucleotide sequence ID" value="NZ_BMOE01000001.1"/>
</dbReference>